<protein>
    <submittedName>
        <fullName evidence="1">Uncharacterized protein</fullName>
    </submittedName>
</protein>
<sequence>SQRNVYNHSFHKTKMPFGRLTERHYTSGWRFCFLAIFSAIPRIAAPRRAASCVRPVDRCRPHTKMPPGPTERHCVKGGVFACAAPGRAARRASCRQRQFAS</sequence>
<name>A0ABV2CDN4_9BURK</name>
<evidence type="ECO:0000313" key="1">
    <source>
        <dbReference type="EMBL" id="MET1477228.1"/>
    </source>
</evidence>
<reference evidence="1 2" key="1">
    <citation type="submission" date="2024-06" db="EMBL/GenBank/DDBJ databases">
        <title>Burkholderia sola in Mexico.</title>
        <authorList>
            <person name="Estrada P."/>
        </authorList>
    </citation>
    <scope>NUCLEOTIDE SEQUENCE [LARGE SCALE GENOMIC DNA]</scope>
    <source>
        <strain evidence="1 2">CpTa8-5</strain>
    </source>
</reference>
<proteinExistence type="predicted"/>
<accession>A0ABV2CDN4</accession>
<organism evidence="1 2">
    <name type="scientific">Burkholderia sola</name>
    <dbReference type="NCBI Taxonomy" id="2843302"/>
    <lineage>
        <taxon>Bacteria</taxon>
        <taxon>Pseudomonadati</taxon>
        <taxon>Pseudomonadota</taxon>
        <taxon>Betaproteobacteria</taxon>
        <taxon>Burkholderiales</taxon>
        <taxon>Burkholderiaceae</taxon>
        <taxon>Burkholderia</taxon>
        <taxon>Burkholderia cepacia complex</taxon>
    </lineage>
</organism>
<feature type="non-terminal residue" evidence="1">
    <location>
        <position position="1"/>
    </location>
</feature>
<dbReference type="RefSeq" id="WP_209927128.1">
    <property type="nucleotide sequence ID" value="NZ_JBEWCH010000016.1"/>
</dbReference>
<dbReference type="EMBL" id="JBEWCH010000016">
    <property type="protein sequence ID" value="MET1477228.1"/>
    <property type="molecule type" value="Genomic_DNA"/>
</dbReference>
<dbReference type="Proteomes" id="UP001548587">
    <property type="component" value="Unassembled WGS sequence"/>
</dbReference>
<evidence type="ECO:0000313" key="2">
    <source>
        <dbReference type="Proteomes" id="UP001548587"/>
    </source>
</evidence>
<gene>
    <name evidence="1" type="ORF">ABXL37_23525</name>
</gene>
<keyword evidence="2" id="KW-1185">Reference proteome</keyword>
<comment type="caution">
    <text evidence="1">The sequence shown here is derived from an EMBL/GenBank/DDBJ whole genome shotgun (WGS) entry which is preliminary data.</text>
</comment>